<sequence length="202" mass="22690">MIDYALTTIVRVKDRLQITTTLFDDVLNRMVAAATGRIEQITGRRFASTTHANELYDGSDDYGFAKSTTILKNAPVTSIGGIAYKTGLNSAPIWTTMSQDTYNVALVDGIVYTTMPTGRQNIRMVYTAGYEINWSDTYGTTHTLPYDVTDVCERLVVKMFKKRDSEGRSQESFGESSITWEKGLIDEQEMNIILGYVRNDFV</sequence>
<evidence type="ECO:0000313" key="1">
    <source>
        <dbReference type="EMBL" id="CAB4151586.1"/>
    </source>
</evidence>
<gene>
    <name evidence="1" type="ORF">UFOVP594_23</name>
</gene>
<dbReference type="EMBL" id="LR796572">
    <property type="protein sequence ID" value="CAB4151586.1"/>
    <property type="molecule type" value="Genomic_DNA"/>
</dbReference>
<proteinExistence type="predicted"/>
<accession>A0A6J5N2T0</accession>
<name>A0A6J5N2T0_9CAUD</name>
<protein>
    <submittedName>
        <fullName evidence="1">Gp6 domain containing protein</fullName>
    </submittedName>
</protein>
<organism evidence="1">
    <name type="scientific">uncultured Caudovirales phage</name>
    <dbReference type="NCBI Taxonomy" id="2100421"/>
    <lineage>
        <taxon>Viruses</taxon>
        <taxon>Duplodnaviria</taxon>
        <taxon>Heunggongvirae</taxon>
        <taxon>Uroviricota</taxon>
        <taxon>Caudoviricetes</taxon>
        <taxon>Peduoviridae</taxon>
        <taxon>Maltschvirus</taxon>
        <taxon>Maltschvirus maltsch</taxon>
    </lineage>
</organism>
<reference evidence="1" key="1">
    <citation type="submission" date="2020-04" db="EMBL/GenBank/DDBJ databases">
        <authorList>
            <person name="Chiriac C."/>
            <person name="Salcher M."/>
            <person name="Ghai R."/>
            <person name="Kavagutti S V."/>
        </authorList>
    </citation>
    <scope>NUCLEOTIDE SEQUENCE</scope>
</reference>